<evidence type="ECO:0000256" key="7">
    <source>
        <dbReference type="ARBA" id="ARBA00023136"/>
    </source>
</evidence>
<evidence type="ECO:0000256" key="4">
    <source>
        <dbReference type="ARBA" id="ARBA00022448"/>
    </source>
</evidence>
<protein>
    <recommendedName>
        <fullName evidence="3 9">NADH-ubiquinone oxidoreductase chain 3</fullName>
        <ecNumber evidence="9">7.1.1.2</ecNumber>
    </recommendedName>
</protein>
<gene>
    <name evidence="10" type="primary">nad3</name>
</gene>
<accession>A0A4D6E5G7</accession>
<evidence type="ECO:0000256" key="3">
    <source>
        <dbReference type="ARBA" id="ARBA00021007"/>
    </source>
</evidence>
<sequence length="115" mass="13904">MVIFLVCWFIFFFLCCIILFFNSGILNKFFIVGNCWVSSYECGFFSSMFSLNCFSFTYFSLLVMFVIFDLEISLLLNMSLQGLLFFNFVYYYCFIFILFFGFIVELFSGYVRWYY</sequence>
<organism evidence="10">
    <name type="scientific">Versteria mustelae</name>
    <dbReference type="NCBI Taxonomy" id="1434714"/>
    <lineage>
        <taxon>Eukaryota</taxon>
        <taxon>Metazoa</taxon>
        <taxon>Spiralia</taxon>
        <taxon>Lophotrochozoa</taxon>
        <taxon>Platyhelminthes</taxon>
        <taxon>Cestoda</taxon>
        <taxon>Eucestoda</taxon>
        <taxon>Cyclophyllidea</taxon>
        <taxon>Taeniidae</taxon>
        <taxon>Versteria</taxon>
    </lineage>
</organism>
<dbReference type="EC" id="7.1.1.2" evidence="9"/>
<dbReference type="Pfam" id="PF00507">
    <property type="entry name" value="Oxidored_q4"/>
    <property type="match status" value="1"/>
</dbReference>
<evidence type="ECO:0000256" key="8">
    <source>
        <dbReference type="ARBA" id="ARBA00049551"/>
    </source>
</evidence>
<evidence type="ECO:0000256" key="9">
    <source>
        <dbReference type="RuleBase" id="RU003640"/>
    </source>
</evidence>
<dbReference type="AlphaFoldDB" id="A0A4D6E5G7"/>
<feature type="transmembrane region" description="Helical" evidence="9">
    <location>
        <begin position="6"/>
        <end position="30"/>
    </location>
</feature>
<dbReference type="GO" id="GO:0008137">
    <property type="term" value="F:NADH dehydrogenase (ubiquinone) activity"/>
    <property type="evidence" value="ECO:0007669"/>
    <property type="project" value="UniProtKB-UniRule"/>
</dbReference>
<keyword evidence="9 10" id="KW-0496">Mitochondrion</keyword>
<dbReference type="InterPro" id="IPR000440">
    <property type="entry name" value="NADH_UbQ/plastoQ_OxRdtase_su3"/>
</dbReference>
<dbReference type="InterPro" id="IPR038430">
    <property type="entry name" value="NDAH_ubi_oxred_su3_sf"/>
</dbReference>
<proteinExistence type="inferred from homology"/>
<keyword evidence="7 9" id="KW-0472">Membrane</keyword>
<keyword evidence="9" id="KW-0830">Ubiquinone</keyword>
<keyword evidence="9" id="KW-0679">Respiratory chain</keyword>
<comment type="catalytic activity">
    <reaction evidence="8 9">
        <text>a ubiquinone + NADH + 5 H(+)(in) = a ubiquinol + NAD(+) + 4 H(+)(out)</text>
        <dbReference type="Rhea" id="RHEA:29091"/>
        <dbReference type="Rhea" id="RHEA-COMP:9565"/>
        <dbReference type="Rhea" id="RHEA-COMP:9566"/>
        <dbReference type="ChEBI" id="CHEBI:15378"/>
        <dbReference type="ChEBI" id="CHEBI:16389"/>
        <dbReference type="ChEBI" id="CHEBI:17976"/>
        <dbReference type="ChEBI" id="CHEBI:57540"/>
        <dbReference type="ChEBI" id="CHEBI:57945"/>
        <dbReference type="EC" id="7.1.1.2"/>
    </reaction>
</comment>
<keyword evidence="4 9" id="KW-0813">Transport</keyword>
<keyword evidence="9" id="KW-0520">NAD</keyword>
<dbReference type="Gene3D" id="1.20.58.1610">
    <property type="entry name" value="NADH:ubiquinone/plastoquinone oxidoreductase, chain 3"/>
    <property type="match status" value="1"/>
</dbReference>
<dbReference type="EMBL" id="MK681866">
    <property type="protein sequence ID" value="QBZ73932.1"/>
    <property type="molecule type" value="Genomic_DNA"/>
</dbReference>
<feature type="transmembrane region" description="Helical" evidence="9">
    <location>
        <begin position="88"/>
        <end position="111"/>
    </location>
</feature>
<reference evidence="10" key="1">
    <citation type="journal article" date="2019" name="Emerg. Infect. Dis.">
        <title>Disseminated Metacestode Infection from a Versteria Species Journal: Emerging Infectious Diseases.</title>
        <authorList>
            <person name="Lehman B."/>
            <person name="Leal S.M.Jr."/>
            <person name="Procop G.W."/>
            <person name="O'Connell E.M."/>
            <person name="Shaik J."/>
            <person name="Nash T.E."/>
            <person name="Nutman T.B."/>
            <person name="Jones S."/>
            <person name="Braunthal S."/>
            <person name="Shah S.N."/>
            <person name="Cruise M.W."/>
            <person name="Mukhopadhyay S."/>
            <person name="Banzon J."/>
        </authorList>
    </citation>
    <scope>NUCLEOTIDE SEQUENCE</scope>
</reference>
<name>A0A4D6E5G7_9CEST</name>
<evidence type="ECO:0000313" key="10">
    <source>
        <dbReference type="EMBL" id="QBZ73932.1"/>
    </source>
</evidence>
<dbReference type="GO" id="GO:0031966">
    <property type="term" value="C:mitochondrial membrane"/>
    <property type="evidence" value="ECO:0007669"/>
    <property type="project" value="UniProtKB-SubCell"/>
</dbReference>
<keyword evidence="9" id="KW-1278">Translocase</keyword>
<keyword evidence="6 9" id="KW-1133">Transmembrane helix</keyword>
<evidence type="ECO:0000256" key="2">
    <source>
        <dbReference type="ARBA" id="ARBA00008472"/>
    </source>
</evidence>
<keyword evidence="5 9" id="KW-0812">Transmembrane</keyword>
<geneLocation type="mitochondrion" evidence="10"/>
<comment type="similarity">
    <text evidence="2 9">Belongs to the complex I subunit 3 family.</text>
</comment>
<comment type="subcellular location">
    <subcellularLocation>
        <location evidence="1">Membrane</location>
    </subcellularLocation>
    <subcellularLocation>
        <location evidence="9">Mitochondrion membrane</location>
        <topology evidence="9">Multi-pass membrane protein</topology>
    </subcellularLocation>
</comment>
<comment type="function">
    <text evidence="9">Core subunit of the mitochondrial membrane respiratory chain NADH dehydrogenase (Complex I) which catalyzes electron transfer from NADH through the respiratory chain, using ubiquinone as an electron acceptor. Essential for the catalytic activity of complex I.</text>
</comment>
<evidence type="ECO:0000256" key="5">
    <source>
        <dbReference type="ARBA" id="ARBA00022692"/>
    </source>
</evidence>
<evidence type="ECO:0000256" key="1">
    <source>
        <dbReference type="ARBA" id="ARBA00004370"/>
    </source>
</evidence>
<feature type="transmembrane region" description="Helical" evidence="9">
    <location>
        <begin position="42"/>
        <end position="68"/>
    </location>
</feature>
<evidence type="ECO:0000256" key="6">
    <source>
        <dbReference type="ARBA" id="ARBA00022989"/>
    </source>
</evidence>
<keyword evidence="9" id="KW-0249">Electron transport</keyword>